<reference evidence="1" key="1">
    <citation type="submission" date="2024-11" db="EMBL/GenBank/DDBJ databases">
        <title>Description of Massilia orientalis sp. nov., isolated from rhizosphere soil of Ageratina adenophora.</title>
        <authorList>
            <person name="Wang Y."/>
        </authorList>
    </citation>
    <scope>NUCLEOTIDE SEQUENCE</scope>
    <source>
        <strain evidence="1">YIM B02787</strain>
    </source>
</reference>
<comment type="caution">
    <text evidence="1">The sequence shown here is derived from an EMBL/GenBank/DDBJ whole genome shotgun (WGS) entry which is preliminary data.</text>
</comment>
<dbReference type="EC" id="1.1.1.-" evidence="1"/>
<organism evidence="1 2">
    <name type="scientific">Massilia orientalis</name>
    <dbReference type="NCBI Taxonomy" id="3050128"/>
    <lineage>
        <taxon>Bacteria</taxon>
        <taxon>Pseudomonadati</taxon>
        <taxon>Pseudomonadota</taxon>
        <taxon>Betaproteobacteria</taxon>
        <taxon>Burkholderiales</taxon>
        <taxon>Oxalobacteraceae</taxon>
        <taxon>Telluria group</taxon>
        <taxon>Massilia</taxon>
    </lineage>
</organism>
<accession>A0ACC7MCF0</accession>
<dbReference type="Proteomes" id="UP001168096">
    <property type="component" value="Unassembled WGS sequence"/>
</dbReference>
<proteinExistence type="predicted"/>
<evidence type="ECO:0000313" key="1">
    <source>
        <dbReference type="EMBL" id="MFJ1469780.1"/>
    </source>
</evidence>
<dbReference type="EMBL" id="JASNRB020000011">
    <property type="protein sequence ID" value="MFJ1469780.1"/>
    <property type="molecule type" value="Genomic_DNA"/>
</dbReference>
<name>A0ACC7MCF0_9BURK</name>
<sequence>MTAKLANKIALVTGATSGIGLATAQRFALEGAQVIVTGRRQAELDAAVEKISQDAAERRPIGLRVDSSDLTALDGLYEEIRARFGRLDVLYANAGGGSMLPLGEITEEQFDDTFGRNVKGTLFTVQKALPLLSKGASVILTGSTAGSSGTPAFSVYAASKAAVRAFARNWILDLKDRGIRVNTISPGATRTPGLVELAGNDAAAQQGLVDYLAAQIPLGRVGEPDEIAKAAVFLASDDASFVNGTELFVDGGQAQI</sequence>
<gene>
    <name evidence="1" type="ORF">QPK29_018875</name>
</gene>
<evidence type="ECO:0000313" key="2">
    <source>
        <dbReference type="Proteomes" id="UP001168096"/>
    </source>
</evidence>
<keyword evidence="2" id="KW-1185">Reference proteome</keyword>
<protein>
    <submittedName>
        <fullName evidence="1">SDR family NAD(P)-dependent oxidoreductase</fullName>
        <ecNumber evidence="1">1.1.1.-</ecNumber>
    </submittedName>
</protein>
<keyword evidence="1" id="KW-0560">Oxidoreductase</keyword>